<dbReference type="Proteomes" id="UP001492380">
    <property type="component" value="Unassembled WGS sequence"/>
</dbReference>
<protein>
    <submittedName>
        <fullName evidence="4">Uncharacterized protein</fullName>
    </submittedName>
</protein>
<reference evidence="4 5" key="1">
    <citation type="submission" date="2024-04" db="EMBL/GenBank/DDBJ databases">
        <title>Phyllosticta paracitricarpa is synonymous to the EU quarantine fungus P. citricarpa based on phylogenomic analyses.</title>
        <authorList>
            <consortium name="Lawrence Berkeley National Laboratory"/>
            <person name="Van Ingen-Buijs V.A."/>
            <person name="Van Westerhoven A.C."/>
            <person name="Haridas S."/>
            <person name="Skiadas P."/>
            <person name="Martin F."/>
            <person name="Groenewald J.Z."/>
            <person name="Crous P.W."/>
            <person name="Seidl M.F."/>
        </authorList>
    </citation>
    <scope>NUCLEOTIDE SEQUENCE [LARGE SCALE GENOMIC DNA]</scope>
    <source>
        <strain evidence="4 5">CBS 123374</strain>
    </source>
</reference>
<keyword evidence="5" id="KW-1185">Reference proteome</keyword>
<proteinExistence type="predicted"/>
<sequence>MNAGTFNFEVLNLIWFHQVLHPRNASSAIWKQMSMSFVTRFLYHLMGIESPQLRNTFASFLKKFLDKLLPSDSSERDRFELAFKLCNIAFQQSGQTFLQVCDLCFPFYQLPEGDRPDLERHLAVAAIYLGHKEYVKEHLSTLLLPKMMSEFFGTPLYAACAVGDLWLVRSLLESGADVNQESLYAGYPLEAAVSSNHIETVRELLMEKHRHVGWIDDRICALLSSLGKPAKRSARAFEHWKRDQSVSECVRLLRVHYSNTCEKDPMINRTGPTPSQRRFIMFARLVWRRSDWWTFVDQL</sequence>
<dbReference type="PROSITE" id="PS50297">
    <property type="entry name" value="ANK_REP_REGION"/>
    <property type="match status" value="1"/>
</dbReference>
<dbReference type="PROSITE" id="PS50088">
    <property type="entry name" value="ANK_REPEAT"/>
    <property type="match status" value="1"/>
</dbReference>
<feature type="repeat" description="ANK" evidence="3">
    <location>
        <begin position="154"/>
        <end position="183"/>
    </location>
</feature>
<evidence type="ECO:0000256" key="2">
    <source>
        <dbReference type="ARBA" id="ARBA00023043"/>
    </source>
</evidence>
<evidence type="ECO:0000256" key="1">
    <source>
        <dbReference type="ARBA" id="ARBA00022737"/>
    </source>
</evidence>
<gene>
    <name evidence="4" type="ORF">HDK90DRAFT_273467</name>
</gene>
<name>A0ABR1YMF3_9PEZI</name>
<dbReference type="Gene3D" id="1.25.40.20">
    <property type="entry name" value="Ankyrin repeat-containing domain"/>
    <property type="match status" value="1"/>
</dbReference>
<comment type="caution">
    <text evidence="4">The sequence shown here is derived from an EMBL/GenBank/DDBJ whole genome shotgun (WGS) entry which is preliminary data.</text>
</comment>
<evidence type="ECO:0000313" key="4">
    <source>
        <dbReference type="EMBL" id="KAK8233680.1"/>
    </source>
</evidence>
<dbReference type="EMBL" id="JBBWRZ010000006">
    <property type="protein sequence ID" value="KAK8233680.1"/>
    <property type="molecule type" value="Genomic_DNA"/>
</dbReference>
<dbReference type="SUPFAM" id="SSF48403">
    <property type="entry name" value="Ankyrin repeat"/>
    <property type="match status" value="1"/>
</dbReference>
<evidence type="ECO:0000313" key="5">
    <source>
        <dbReference type="Proteomes" id="UP001492380"/>
    </source>
</evidence>
<keyword evidence="2 3" id="KW-0040">ANK repeat</keyword>
<dbReference type="InterPro" id="IPR036770">
    <property type="entry name" value="Ankyrin_rpt-contain_sf"/>
</dbReference>
<organism evidence="4 5">
    <name type="scientific">Phyllosticta capitalensis</name>
    <dbReference type="NCBI Taxonomy" id="121624"/>
    <lineage>
        <taxon>Eukaryota</taxon>
        <taxon>Fungi</taxon>
        <taxon>Dikarya</taxon>
        <taxon>Ascomycota</taxon>
        <taxon>Pezizomycotina</taxon>
        <taxon>Dothideomycetes</taxon>
        <taxon>Dothideomycetes incertae sedis</taxon>
        <taxon>Botryosphaeriales</taxon>
        <taxon>Phyllostictaceae</taxon>
        <taxon>Phyllosticta</taxon>
    </lineage>
</organism>
<dbReference type="InterPro" id="IPR002110">
    <property type="entry name" value="Ankyrin_rpt"/>
</dbReference>
<dbReference type="PANTHER" id="PTHR24171">
    <property type="entry name" value="ANKYRIN REPEAT DOMAIN-CONTAINING PROTEIN 39-RELATED"/>
    <property type="match status" value="1"/>
</dbReference>
<dbReference type="Pfam" id="PF12796">
    <property type="entry name" value="Ank_2"/>
    <property type="match status" value="1"/>
</dbReference>
<accession>A0ABR1YMF3</accession>
<keyword evidence="1" id="KW-0677">Repeat</keyword>
<evidence type="ECO:0000256" key="3">
    <source>
        <dbReference type="PROSITE-ProRule" id="PRU00023"/>
    </source>
</evidence>
<dbReference type="PANTHER" id="PTHR24171:SF8">
    <property type="entry name" value="BRCA1-ASSOCIATED RING DOMAIN PROTEIN 1"/>
    <property type="match status" value="1"/>
</dbReference>